<dbReference type="PANTHER" id="PTHR48062">
    <property type="entry name" value="RECEPTOR-LIKE PROTEIN 14"/>
    <property type="match status" value="1"/>
</dbReference>
<evidence type="ECO:0000256" key="2">
    <source>
        <dbReference type="ARBA" id="ARBA00009592"/>
    </source>
</evidence>
<sequence length="717" mass="80761">MNGCRACLEKERIGLLEFKAFLISNCELIDNLDSWVEDGMSDCCGWDRVKCNTTSRRVIDLSLGDVGDYCSLNLSMLHPFEELLSLNLSGNGFYSWIDQAAIIFLRANSRSTYLLTIPSLKWLDLQVTNNKFEVAIKYPGWIPSFQLKVLVLQNCALESIPEFLFHQFKLKVIDLSNNKIEGNFPIWLLENNTELDLLSLKNNCFKGQFHLPTYTSFNITMLDISGNQFIGQLQELGGQIFPNTEFLNLSNNGFQGDFLFSPGDDCKLNSLDLSFNNFSGAVPDKLLSSCTSLEFLRLSNNNFHGQIFTSRFNLPGLYLLQLNDNQFVGTLSSSVVKMPNLWVLDLSNNRFHGEIPRWINNITLLIQIDLSQNAFTGQISCEIWSALFVDLSHNSLSGSLPSCFIVRDSWDSLHMNLQGNRLTGSIPENFVNSSNLLTLNLRDNELSGSIPNKFCRFPNLRVLLLGGNRLNGSIPNRLCQLNNITLLDVSRNSFSGFIPNCLYNLSFGRKGLHDDFNEVYGGTYDFEITEKVGLVTKHVEYRYKGDVLNYLFGLDLSHNNLEGQIPYELGKLSQLSALNFSHNCLTGSIPASLSNLTQLESFDLSHNKLSGEIPSQLIALHFLEVFSVAYNNLSGKILDMGQFSTFDNSSYEGNPFLCGPLLEKNCTNDNESPQSPTRLAHKADGKWHEIDEVRYYIWTPVKGLGEMSLGLFEILIQ</sequence>
<evidence type="ECO:0000259" key="12">
    <source>
        <dbReference type="Pfam" id="PF08263"/>
    </source>
</evidence>
<evidence type="ECO:0000256" key="9">
    <source>
        <dbReference type="ARBA" id="ARBA00023136"/>
    </source>
</evidence>
<dbReference type="Pfam" id="PF00560">
    <property type="entry name" value="LRR_1"/>
    <property type="match status" value="4"/>
</dbReference>
<keyword evidence="7" id="KW-0677">Repeat</keyword>
<dbReference type="Pfam" id="PF13855">
    <property type="entry name" value="LRR_8"/>
    <property type="match status" value="2"/>
</dbReference>
<keyword evidence="10" id="KW-0675">Receptor</keyword>
<keyword evidence="9" id="KW-0472">Membrane</keyword>
<dbReference type="FunFam" id="3.80.10.10:FF:000095">
    <property type="entry name" value="LRR receptor-like serine/threonine-protein kinase GSO1"/>
    <property type="match status" value="1"/>
</dbReference>
<dbReference type="EMBL" id="JAAGAX010000010">
    <property type="protein sequence ID" value="KAF2301382.1"/>
    <property type="molecule type" value="Genomic_DNA"/>
</dbReference>
<dbReference type="SMART" id="SM00369">
    <property type="entry name" value="LRR_TYP"/>
    <property type="match status" value="5"/>
</dbReference>
<evidence type="ECO:0000313" key="14">
    <source>
        <dbReference type="Proteomes" id="UP000467840"/>
    </source>
</evidence>
<dbReference type="Gene3D" id="3.80.10.10">
    <property type="entry name" value="Ribonuclease Inhibitor"/>
    <property type="match status" value="5"/>
</dbReference>
<dbReference type="SUPFAM" id="SSF52058">
    <property type="entry name" value="L domain-like"/>
    <property type="match status" value="2"/>
</dbReference>
<accession>A0A6A6LIY2</accession>
<evidence type="ECO:0000256" key="5">
    <source>
        <dbReference type="ARBA" id="ARBA00022692"/>
    </source>
</evidence>
<dbReference type="InterPro" id="IPR032675">
    <property type="entry name" value="LRR_dom_sf"/>
</dbReference>
<keyword evidence="14" id="KW-1185">Reference proteome</keyword>
<comment type="caution">
    <text evidence="13">The sequence shown here is derived from an EMBL/GenBank/DDBJ whole genome shotgun (WGS) entry which is preliminary data.</text>
</comment>
<evidence type="ECO:0000256" key="8">
    <source>
        <dbReference type="ARBA" id="ARBA00022989"/>
    </source>
</evidence>
<evidence type="ECO:0000256" key="3">
    <source>
        <dbReference type="ARBA" id="ARBA00022475"/>
    </source>
</evidence>
<evidence type="ECO:0000256" key="11">
    <source>
        <dbReference type="ARBA" id="ARBA00023180"/>
    </source>
</evidence>
<dbReference type="InterPro" id="IPR051502">
    <property type="entry name" value="RLP_Defense_Trigger"/>
</dbReference>
<dbReference type="PANTHER" id="PTHR48062:SF21">
    <property type="entry name" value="RECEPTOR-LIKE PROTEIN 12"/>
    <property type="match status" value="1"/>
</dbReference>
<proteinExistence type="inferred from homology"/>
<dbReference type="InterPro" id="IPR003591">
    <property type="entry name" value="Leu-rich_rpt_typical-subtyp"/>
</dbReference>
<comment type="subcellular location">
    <subcellularLocation>
        <location evidence="1">Cell membrane</location>
        <topology evidence="1">Single-pass type I membrane protein</topology>
    </subcellularLocation>
</comment>
<evidence type="ECO:0000256" key="4">
    <source>
        <dbReference type="ARBA" id="ARBA00022614"/>
    </source>
</evidence>
<evidence type="ECO:0000256" key="6">
    <source>
        <dbReference type="ARBA" id="ARBA00022729"/>
    </source>
</evidence>
<evidence type="ECO:0000256" key="7">
    <source>
        <dbReference type="ARBA" id="ARBA00022737"/>
    </source>
</evidence>
<dbReference type="FunFam" id="3.80.10.10:FF:000111">
    <property type="entry name" value="LRR receptor-like serine/threonine-protein kinase ERECTA"/>
    <property type="match status" value="1"/>
</dbReference>
<keyword evidence="5" id="KW-0812">Transmembrane</keyword>
<feature type="domain" description="Leucine-rich repeat-containing N-terminal plant-type" evidence="12">
    <location>
        <begin position="10"/>
        <end position="52"/>
    </location>
</feature>
<dbReference type="AlphaFoldDB" id="A0A6A6LIY2"/>
<keyword evidence="11" id="KW-0325">Glycoprotein</keyword>
<keyword evidence="3" id="KW-1003">Cell membrane</keyword>
<dbReference type="Proteomes" id="UP000467840">
    <property type="component" value="Chromosome 4"/>
</dbReference>
<dbReference type="InterPro" id="IPR001611">
    <property type="entry name" value="Leu-rich_rpt"/>
</dbReference>
<organism evidence="13 14">
    <name type="scientific">Hevea brasiliensis</name>
    <name type="common">Para rubber tree</name>
    <name type="synonym">Siphonia brasiliensis</name>
    <dbReference type="NCBI Taxonomy" id="3981"/>
    <lineage>
        <taxon>Eukaryota</taxon>
        <taxon>Viridiplantae</taxon>
        <taxon>Streptophyta</taxon>
        <taxon>Embryophyta</taxon>
        <taxon>Tracheophyta</taxon>
        <taxon>Spermatophyta</taxon>
        <taxon>Magnoliopsida</taxon>
        <taxon>eudicotyledons</taxon>
        <taxon>Gunneridae</taxon>
        <taxon>Pentapetalae</taxon>
        <taxon>rosids</taxon>
        <taxon>fabids</taxon>
        <taxon>Malpighiales</taxon>
        <taxon>Euphorbiaceae</taxon>
        <taxon>Crotonoideae</taxon>
        <taxon>Micrandreae</taxon>
        <taxon>Hevea</taxon>
    </lineage>
</organism>
<evidence type="ECO:0000256" key="10">
    <source>
        <dbReference type="ARBA" id="ARBA00023170"/>
    </source>
</evidence>
<dbReference type="InterPro" id="IPR013210">
    <property type="entry name" value="LRR_N_plant-typ"/>
</dbReference>
<evidence type="ECO:0000256" key="1">
    <source>
        <dbReference type="ARBA" id="ARBA00004251"/>
    </source>
</evidence>
<name>A0A6A6LIY2_HEVBR</name>
<keyword evidence="4" id="KW-0433">Leucine-rich repeat</keyword>
<keyword evidence="6" id="KW-0732">Signal</keyword>
<protein>
    <recommendedName>
        <fullName evidence="12">Leucine-rich repeat-containing N-terminal plant-type domain-containing protein</fullName>
    </recommendedName>
</protein>
<evidence type="ECO:0000313" key="13">
    <source>
        <dbReference type="EMBL" id="KAF2301382.1"/>
    </source>
</evidence>
<comment type="similarity">
    <text evidence="2">Belongs to the RLP family.</text>
</comment>
<gene>
    <name evidence="13" type="ORF">GH714_023495</name>
</gene>
<dbReference type="GO" id="GO:0005886">
    <property type="term" value="C:plasma membrane"/>
    <property type="evidence" value="ECO:0007669"/>
    <property type="project" value="UniProtKB-SubCell"/>
</dbReference>
<dbReference type="PRINTS" id="PR00019">
    <property type="entry name" value="LEURICHRPT"/>
</dbReference>
<keyword evidence="8" id="KW-1133">Transmembrane helix</keyword>
<reference evidence="13 14" key="1">
    <citation type="journal article" date="2020" name="Mol. Plant">
        <title>The Chromosome-Based Rubber Tree Genome Provides New Insights into Spurge Genome Evolution and Rubber Biosynthesis.</title>
        <authorList>
            <person name="Liu J."/>
            <person name="Shi C."/>
            <person name="Shi C.C."/>
            <person name="Li W."/>
            <person name="Zhang Q.J."/>
            <person name="Zhang Y."/>
            <person name="Li K."/>
            <person name="Lu H.F."/>
            <person name="Shi C."/>
            <person name="Zhu S.T."/>
            <person name="Xiao Z.Y."/>
            <person name="Nan H."/>
            <person name="Yue Y."/>
            <person name="Zhu X.G."/>
            <person name="Wu Y."/>
            <person name="Hong X.N."/>
            <person name="Fan G.Y."/>
            <person name="Tong Y."/>
            <person name="Zhang D."/>
            <person name="Mao C.L."/>
            <person name="Liu Y.L."/>
            <person name="Hao S.J."/>
            <person name="Liu W.Q."/>
            <person name="Lv M.Q."/>
            <person name="Zhang H.B."/>
            <person name="Liu Y."/>
            <person name="Hu-Tang G.R."/>
            <person name="Wang J.P."/>
            <person name="Wang J.H."/>
            <person name="Sun Y.H."/>
            <person name="Ni S.B."/>
            <person name="Chen W.B."/>
            <person name="Zhang X.C."/>
            <person name="Jiao Y.N."/>
            <person name="Eichler E.E."/>
            <person name="Li G.H."/>
            <person name="Liu X."/>
            <person name="Gao L.Z."/>
        </authorList>
    </citation>
    <scope>NUCLEOTIDE SEQUENCE [LARGE SCALE GENOMIC DNA]</scope>
    <source>
        <strain evidence="14">cv. GT1</strain>
        <tissue evidence="13">Leaf</tissue>
    </source>
</reference>
<dbReference type="Pfam" id="PF08263">
    <property type="entry name" value="LRRNT_2"/>
    <property type="match status" value="1"/>
</dbReference>